<reference evidence="2 3" key="1">
    <citation type="submission" date="2024-03" db="EMBL/GenBank/DDBJ databases">
        <title>The Acrasis kona genome and developmental transcriptomes reveal deep origins of eukaryotic multicellular pathways.</title>
        <authorList>
            <person name="Sheikh S."/>
            <person name="Fu C.-J."/>
            <person name="Brown M.W."/>
            <person name="Baldauf S.L."/>
        </authorList>
    </citation>
    <scope>NUCLEOTIDE SEQUENCE [LARGE SCALE GENOMIC DNA]</scope>
    <source>
        <strain evidence="2 3">ATCC MYA-3509</strain>
    </source>
</reference>
<evidence type="ECO:0000313" key="3">
    <source>
        <dbReference type="Proteomes" id="UP001431209"/>
    </source>
</evidence>
<evidence type="ECO:0000256" key="1">
    <source>
        <dbReference type="SAM" id="SignalP"/>
    </source>
</evidence>
<evidence type="ECO:0000313" key="2">
    <source>
        <dbReference type="EMBL" id="KAL0486847.1"/>
    </source>
</evidence>
<feature type="signal peptide" evidence="1">
    <location>
        <begin position="1"/>
        <end position="20"/>
    </location>
</feature>
<feature type="chain" id="PRO_5043935189" evidence="1">
    <location>
        <begin position="21"/>
        <end position="319"/>
    </location>
</feature>
<organism evidence="2 3">
    <name type="scientific">Acrasis kona</name>
    <dbReference type="NCBI Taxonomy" id="1008807"/>
    <lineage>
        <taxon>Eukaryota</taxon>
        <taxon>Discoba</taxon>
        <taxon>Heterolobosea</taxon>
        <taxon>Tetramitia</taxon>
        <taxon>Eutetramitia</taxon>
        <taxon>Acrasidae</taxon>
        <taxon>Acrasis</taxon>
    </lineage>
</organism>
<name>A0AAW2ZE11_9EUKA</name>
<sequence>MMKSLFIVLCAAILISTVSALDCRPGQYVIRIEIPGEGSYDDCQACGPGRYCPGDNQSHECPDKTFNEEFGKTSCVPCNRPSDDHKACYLDDTPEDVRRIEDLSLSYGSSTKYSVKGSAHFVFPQAYKRAYERDYLPTVNVFQKPGQTGIITAYLSNITGHPTEANHQFKATGVNITALLTKLPTKSNNIYLTLDFQRPSDINVGIYTGNVFYHTVAVGETRYKQTAYLSLTVFTVPNVPKKSRVTLSISTAKTTRTDYLYWSSDKSIPYPNELNYQARHVNNRVLTVEDEGNVTFSFYTYISGPSDVDSSVKVEIEQL</sequence>
<comment type="caution">
    <text evidence="2">The sequence shown here is derived from an EMBL/GenBank/DDBJ whole genome shotgun (WGS) entry which is preliminary data.</text>
</comment>
<keyword evidence="1" id="KW-0732">Signal</keyword>
<accession>A0AAW2ZE11</accession>
<keyword evidence="3" id="KW-1185">Reference proteome</keyword>
<gene>
    <name evidence="2" type="ORF">AKO1_001203</name>
</gene>
<dbReference type="AlphaFoldDB" id="A0AAW2ZE11"/>
<dbReference type="Proteomes" id="UP001431209">
    <property type="component" value="Unassembled WGS sequence"/>
</dbReference>
<protein>
    <submittedName>
        <fullName evidence="2">Uncharacterized protein</fullName>
    </submittedName>
</protein>
<dbReference type="EMBL" id="JAOPGA020001275">
    <property type="protein sequence ID" value="KAL0486847.1"/>
    <property type="molecule type" value="Genomic_DNA"/>
</dbReference>
<proteinExistence type="predicted"/>